<evidence type="ECO:0000313" key="3">
    <source>
        <dbReference type="EMBL" id="MDC0675023.1"/>
    </source>
</evidence>
<evidence type="ECO:0000313" key="4">
    <source>
        <dbReference type="Proteomes" id="UP001217838"/>
    </source>
</evidence>
<organism evidence="3 4">
    <name type="scientific">Nannocystis radixulma</name>
    <dbReference type="NCBI Taxonomy" id="2995305"/>
    <lineage>
        <taxon>Bacteria</taxon>
        <taxon>Pseudomonadati</taxon>
        <taxon>Myxococcota</taxon>
        <taxon>Polyangia</taxon>
        <taxon>Nannocystales</taxon>
        <taxon>Nannocystaceae</taxon>
        <taxon>Nannocystis</taxon>
    </lineage>
</organism>
<comment type="caution">
    <text evidence="3">The sequence shown here is derived from an EMBL/GenBank/DDBJ whole genome shotgun (WGS) entry which is preliminary data.</text>
</comment>
<evidence type="ECO:0000256" key="1">
    <source>
        <dbReference type="SAM" id="MobiDB-lite"/>
    </source>
</evidence>
<dbReference type="Proteomes" id="UP001217838">
    <property type="component" value="Unassembled WGS sequence"/>
</dbReference>
<evidence type="ECO:0000256" key="2">
    <source>
        <dbReference type="SAM" id="SignalP"/>
    </source>
</evidence>
<feature type="chain" id="PRO_5047530708" description="MYXO-CTERM domain-containing protein" evidence="2">
    <location>
        <begin position="32"/>
        <end position="177"/>
    </location>
</feature>
<keyword evidence="4" id="KW-1185">Reference proteome</keyword>
<evidence type="ECO:0008006" key="5">
    <source>
        <dbReference type="Google" id="ProtNLM"/>
    </source>
</evidence>
<sequence>MPSFHAGRATRRWSAAALFTLVVGTSGPARADAIEIPPSCPEGAMPDGCHSGPYCRLRECVESSCPEGLICRDIQLCVESFTCGGGGWTGDSFDVDNVLGPCDADGTCTTGTCKPVKACVKPRAPTSDTSNDGPAEPAPTGDPVKQFGCHGCHTGSDGSPALLQLAALALTRRRRYR</sequence>
<name>A0ABT5BNQ2_9BACT</name>
<dbReference type="RefSeq" id="WP_272009700.1">
    <property type="nucleotide sequence ID" value="NZ_JAQNDN010000027.1"/>
</dbReference>
<keyword evidence="2" id="KW-0732">Signal</keyword>
<proteinExistence type="predicted"/>
<gene>
    <name evidence="3" type="ORF">POL58_45190</name>
</gene>
<feature type="region of interest" description="Disordered" evidence="1">
    <location>
        <begin position="122"/>
        <end position="142"/>
    </location>
</feature>
<feature type="signal peptide" evidence="2">
    <location>
        <begin position="1"/>
        <end position="31"/>
    </location>
</feature>
<protein>
    <recommendedName>
        <fullName evidence="5">MYXO-CTERM domain-containing protein</fullName>
    </recommendedName>
</protein>
<reference evidence="3 4" key="1">
    <citation type="submission" date="2022-11" db="EMBL/GenBank/DDBJ databases">
        <title>Minimal conservation of predation-associated metabolite biosynthetic gene clusters underscores biosynthetic potential of Myxococcota including descriptions for ten novel species: Archangium lansinium sp. nov., Myxococcus landrumus sp. nov., Nannocystis bai.</title>
        <authorList>
            <person name="Ahearne A."/>
            <person name="Stevens C."/>
            <person name="Dowd S."/>
        </authorList>
    </citation>
    <scope>NUCLEOTIDE SEQUENCE [LARGE SCALE GENOMIC DNA]</scope>
    <source>
        <strain evidence="3 4">NCELM</strain>
    </source>
</reference>
<accession>A0ABT5BNQ2</accession>
<dbReference type="EMBL" id="JAQNDN010000027">
    <property type="protein sequence ID" value="MDC0675023.1"/>
    <property type="molecule type" value="Genomic_DNA"/>
</dbReference>